<dbReference type="Proteomes" id="UP000198372">
    <property type="component" value="Unassembled WGS sequence"/>
</dbReference>
<dbReference type="PANTHER" id="PTHR13180">
    <property type="entry name" value="SMALL MEMBRANE PROTEIN-RELATED"/>
    <property type="match status" value="1"/>
</dbReference>
<evidence type="ECO:0000313" key="7">
    <source>
        <dbReference type="EMBL" id="SCV70906.1"/>
    </source>
</evidence>
<gene>
    <name evidence="7" type="ORF">BQ2448_3668</name>
</gene>
<sequence>MSSSVPMRRHDPRRVCLVSLPKVALGPRKREYLVYFSGALVSTVWFAFGWWCFLDAAILSSHATPLADPGSYDPVPVHVSFADWTPGICSTLGMIIVNLINKEHLLNDEGEWEGGLLGGGVAWRARLFLFVGFALMAGGLAGSVTVLVIKYVIPPYPSNFGVEWGVANVLQSSTSSMVSICFRPAQVFPELTTSPHEIVAVCIMFSAVVLWTAQNADNDYEYNLQL</sequence>
<comment type="subcellular location">
    <subcellularLocation>
        <location evidence="1">Membrane</location>
        <topology evidence="1">Multi-pass membrane protein</topology>
    </subcellularLocation>
</comment>
<proteinExistence type="inferred from homology"/>
<feature type="transmembrane region" description="Helical" evidence="6">
    <location>
        <begin position="32"/>
        <end position="51"/>
    </location>
</feature>
<reference evidence="8" key="1">
    <citation type="submission" date="2016-09" db="EMBL/GenBank/DDBJ databases">
        <authorList>
            <person name="Jeantristanb JTB J.-T."/>
            <person name="Ricardo R."/>
        </authorList>
    </citation>
    <scope>NUCLEOTIDE SEQUENCE [LARGE SCALE GENOMIC DNA]</scope>
</reference>
<organism evidence="7 8">
    <name type="scientific">Microbotryum intermedium</name>
    <dbReference type="NCBI Taxonomy" id="269621"/>
    <lineage>
        <taxon>Eukaryota</taxon>
        <taxon>Fungi</taxon>
        <taxon>Dikarya</taxon>
        <taxon>Basidiomycota</taxon>
        <taxon>Pucciniomycotina</taxon>
        <taxon>Microbotryomycetes</taxon>
        <taxon>Microbotryales</taxon>
        <taxon>Microbotryaceae</taxon>
        <taxon>Microbotryum</taxon>
    </lineage>
</organism>
<comment type="similarity">
    <text evidence="2">Belongs to the UPF0220 family.</text>
</comment>
<name>A0A238FIK1_9BASI</name>
<dbReference type="OrthoDB" id="268928at2759"/>
<accession>A0A238FIK1</accession>
<evidence type="ECO:0000256" key="2">
    <source>
        <dbReference type="ARBA" id="ARBA00005335"/>
    </source>
</evidence>
<dbReference type="AlphaFoldDB" id="A0A238FIK1"/>
<evidence type="ECO:0000256" key="1">
    <source>
        <dbReference type="ARBA" id="ARBA00004141"/>
    </source>
</evidence>
<evidence type="ECO:0000313" key="8">
    <source>
        <dbReference type="Proteomes" id="UP000198372"/>
    </source>
</evidence>
<evidence type="ECO:0000256" key="4">
    <source>
        <dbReference type="ARBA" id="ARBA00022989"/>
    </source>
</evidence>
<dbReference type="STRING" id="269621.A0A238FIK1"/>
<feature type="transmembrane region" description="Helical" evidence="6">
    <location>
        <begin position="127"/>
        <end position="149"/>
    </location>
</feature>
<evidence type="ECO:0000256" key="6">
    <source>
        <dbReference type="SAM" id="Phobius"/>
    </source>
</evidence>
<keyword evidence="3 6" id="KW-0812">Transmembrane</keyword>
<dbReference type="GO" id="GO:0016020">
    <property type="term" value="C:membrane"/>
    <property type="evidence" value="ECO:0007669"/>
    <property type="project" value="UniProtKB-SubCell"/>
</dbReference>
<dbReference type="InterPro" id="IPR007919">
    <property type="entry name" value="UPF0220"/>
</dbReference>
<dbReference type="Pfam" id="PF05255">
    <property type="entry name" value="UPF0220"/>
    <property type="match status" value="1"/>
</dbReference>
<evidence type="ECO:0000256" key="3">
    <source>
        <dbReference type="ARBA" id="ARBA00022692"/>
    </source>
</evidence>
<keyword evidence="4 6" id="KW-1133">Transmembrane helix</keyword>
<protein>
    <submittedName>
        <fullName evidence="7">BQ2448_3668 protein</fullName>
    </submittedName>
</protein>
<dbReference type="EMBL" id="FMSP01000006">
    <property type="protein sequence ID" value="SCV70906.1"/>
    <property type="molecule type" value="Genomic_DNA"/>
</dbReference>
<keyword evidence="8" id="KW-1185">Reference proteome</keyword>
<keyword evidence="5 6" id="KW-0472">Membrane</keyword>
<evidence type="ECO:0000256" key="5">
    <source>
        <dbReference type="ARBA" id="ARBA00023136"/>
    </source>
</evidence>